<dbReference type="InParanoid" id="A0A098DQ77"/>
<reference evidence="2 4" key="3">
    <citation type="journal article" date="2015" name="BMC Genomics">
        <title>The completed genome sequence of the pathogenic ascomycete fungus Fusarium graminearum.</title>
        <authorList>
            <person name="King R."/>
            <person name="Urban M."/>
            <person name="Hammond-Kosack M.C."/>
            <person name="Hassani-Pak K."/>
            <person name="Hammond-Kosack K.E."/>
        </authorList>
    </citation>
    <scope>NUCLEOTIDE SEQUENCE [LARGE SCALE GENOMIC DNA]</scope>
    <source>
        <strain evidence="4">ATCC MYA-4620 / CBS 123657 / FGSC 9075 / NRRL 31084 / PH-1</strain>
        <strain evidence="2">PH-1</strain>
    </source>
</reference>
<evidence type="ECO:0000313" key="3">
    <source>
        <dbReference type="EnsemblFungi" id="CEF83514"/>
    </source>
</evidence>
<feature type="region of interest" description="Disordered" evidence="1">
    <location>
        <begin position="1"/>
        <end position="59"/>
    </location>
</feature>
<gene>
    <name evidence="2" type="ORF">FGRAMPH1_01T24851</name>
</gene>
<dbReference type="AlphaFoldDB" id="A0A098DQ77"/>
<organism evidence="2 4">
    <name type="scientific">Gibberella zeae (strain ATCC MYA-4620 / CBS 123657 / FGSC 9075 / NRRL 31084 / PH-1)</name>
    <name type="common">Wheat head blight fungus</name>
    <name type="synonym">Fusarium graminearum</name>
    <dbReference type="NCBI Taxonomy" id="229533"/>
    <lineage>
        <taxon>Eukaryota</taxon>
        <taxon>Fungi</taxon>
        <taxon>Dikarya</taxon>
        <taxon>Ascomycota</taxon>
        <taxon>Pezizomycotina</taxon>
        <taxon>Sordariomycetes</taxon>
        <taxon>Hypocreomycetidae</taxon>
        <taxon>Hypocreales</taxon>
        <taxon>Nectriaceae</taxon>
        <taxon>Fusarium</taxon>
    </lineage>
</organism>
<evidence type="ECO:0000313" key="4">
    <source>
        <dbReference type="Proteomes" id="UP000070720"/>
    </source>
</evidence>
<dbReference type="Proteomes" id="UP000070720">
    <property type="component" value="Chromosome 4"/>
</dbReference>
<keyword evidence="4" id="KW-1185">Reference proteome</keyword>
<reference evidence="3 4" key="2">
    <citation type="journal article" date="2010" name="Nature">
        <title>Comparative genomics reveals mobile pathogenicity chromosomes in Fusarium.</title>
        <authorList>
            <person name="Ma L.J."/>
            <person name="van der Does H.C."/>
            <person name="Borkovich K.A."/>
            <person name="Coleman J.J."/>
            <person name="Daboussi M.J."/>
            <person name="Di Pietro A."/>
            <person name="Dufresne M."/>
            <person name="Freitag M."/>
            <person name="Grabherr M."/>
            <person name="Henrissat B."/>
            <person name="Houterman P.M."/>
            <person name="Kang S."/>
            <person name="Shim W.B."/>
            <person name="Woloshuk C."/>
            <person name="Xie X."/>
            <person name="Xu J.R."/>
            <person name="Antoniw J."/>
            <person name="Baker S.E."/>
            <person name="Bluhm B.H."/>
            <person name="Breakspear A."/>
            <person name="Brown D.W."/>
            <person name="Butchko R.A."/>
            <person name="Chapman S."/>
            <person name="Coulson R."/>
            <person name="Coutinho P.M."/>
            <person name="Danchin E.G."/>
            <person name="Diener A."/>
            <person name="Gale L.R."/>
            <person name="Gardiner D.M."/>
            <person name="Goff S."/>
            <person name="Hammond-Kosack K.E."/>
            <person name="Hilburn K."/>
            <person name="Hua-Van A."/>
            <person name="Jonkers W."/>
            <person name="Kazan K."/>
            <person name="Kodira C.D."/>
            <person name="Koehrsen M."/>
            <person name="Kumar L."/>
            <person name="Lee Y.H."/>
            <person name="Li L."/>
            <person name="Manners J.M."/>
            <person name="Miranda-Saavedra D."/>
            <person name="Mukherjee M."/>
            <person name="Park G."/>
            <person name="Park J."/>
            <person name="Park S.Y."/>
            <person name="Proctor R.H."/>
            <person name="Regev A."/>
            <person name="Ruiz-Roldan M.C."/>
            <person name="Sain D."/>
            <person name="Sakthikumar S."/>
            <person name="Sykes S."/>
            <person name="Schwartz D.C."/>
            <person name="Turgeon B.G."/>
            <person name="Wapinski I."/>
            <person name="Yoder O."/>
            <person name="Young S."/>
            <person name="Zeng Q."/>
            <person name="Zhou S."/>
            <person name="Galagan J."/>
            <person name="Cuomo C.A."/>
            <person name="Kistler H.C."/>
            <person name="Rep M."/>
        </authorList>
    </citation>
    <scope>GENOME REANNOTATION</scope>
    <source>
        <strain evidence="4">ATCC MYA-4620 / CBS 123657 / FGSC 9075 / NRRL 31084 / PH-1</strain>
        <strain evidence="3">PH-1 / ATCC MYA-4620 / FGSC 9075 / NRRL 31084</strain>
    </source>
</reference>
<sequence length="59" mass="6585">MAKRNDLSDSGGPEMEIVPGIWKNQPRSSPLIRRNCLGQAARGWAGRGRQRSDVKYDTT</sequence>
<evidence type="ECO:0000313" key="2">
    <source>
        <dbReference type="EMBL" id="CEF83514.1"/>
    </source>
</evidence>
<feature type="compositionally biased region" description="Basic and acidic residues" evidence="1">
    <location>
        <begin position="50"/>
        <end position="59"/>
    </location>
</feature>
<proteinExistence type="predicted"/>
<dbReference type="EnsemblFungi" id="CEF83514">
    <property type="protein sequence ID" value="CEF83514"/>
    <property type="gene ID" value="FGRRES_20370"/>
</dbReference>
<accession>A0A0E0SAQ1</accession>
<dbReference type="EMBL" id="HG970335">
    <property type="protein sequence ID" value="CEF83514.1"/>
    <property type="molecule type" value="Genomic_DNA"/>
</dbReference>
<reference evidence="3 4" key="1">
    <citation type="journal article" date="2007" name="Science">
        <title>The Fusarium graminearum genome reveals a link between localized polymorphism and pathogen specialization.</title>
        <authorList>
            <person name="Cuomo C.A."/>
            <person name="Gueldener U."/>
            <person name="Xu J.-R."/>
            <person name="Trail F."/>
            <person name="Turgeon B.G."/>
            <person name="Di Pietro A."/>
            <person name="Walton J.D."/>
            <person name="Ma L.-J."/>
            <person name="Baker S.E."/>
            <person name="Rep M."/>
            <person name="Adam G."/>
            <person name="Antoniw J."/>
            <person name="Baldwin T."/>
            <person name="Calvo S.E."/>
            <person name="Chang Y.-L."/>
            <person name="DeCaprio D."/>
            <person name="Gale L.R."/>
            <person name="Gnerre S."/>
            <person name="Goswami R.S."/>
            <person name="Hammond-Kosack K."/>
            <person name="Harris L.J."/>
            <person name="Hilburn K."/>
            <person name="Kennell J.C."/>
            <person name="Kroken S."/>
            <person name="Magnuson J.K."/>
            <person name="Mannhaupt G."/>
            <person name="Mauceli E.W."/>
            <person name="Mewes H.-W."/>
            <person name="Mitterbauer R."/>
            <person name="Muehlbauer G."/>
            <person name="Muensterkoetter M."/>
            <person name="Nelson D."/>
            <person name="O'Donnell K."/>
            <person name="Ouellet T."/>
            <person name="Qi W."/>
            <person name="Quesneville H."/>
            <person name="Roncero M.I.G."/>
            <person name="Seong K.-Y."/>
            <person name="Tetko I.V."/>
            <person name="Urban M."/>
            <person name="Waalwijk C."/>
            <person name="Ward T.J."/>
            <person name="Yao J."/>
            <person name="Birren B.W."/>
            <person name="Kistler H.C."/>
        </authorList>
    </citation>
    <scope>NUCLEOTIDE SEQUENCE [LARGE SCALE GENOMIC DNA]</scope>
    <source>
        <strain evidence="4">ATCC MYA-4620 / CBS 123657 / FGSC 9075 / NRRL 31084 / PH-1</strain>
        <strain evidence="3">PH-1 / ATCC MYA-4620 / FGSC 9075 / NRRL 31084</strain>
    </source>
</reference>
<dbReference type="VEuPathDB" id="FungiDB:FGRAMPH1_01G24851"/>
<evidence type="ECO:0000256" key="1">
    <source>
        <dbReference type="SAM" id="MobiDB-lite"/>
    </source>
</evidence>
<protein>
    <submittedName>
        <fullName evidence="2">Chromosome 4, complete genome</fullName>
    </submittedName>
</protein>
<accession>A0A098DQ77</accession>
<reference evidence="3" key="4">
    <citation type="submission" date="2017-01" db="UniProtKB">
        <authorList>
            <consortium name="EnsemblFungi"/>
        </authorList>
    </citation>
    <scope>IDENTIFICATION</scope>
    <source>
        <strain evidence="3">PH-1 / ATCC MYA-4620 / FGSC 9075 / NRRL 31084</strain>
    </source>
</reference>
<name>A0A098DQ77_GIBZE</name>